<evidence type="ECO:0000313" key="13">
    <source>
        <dbReference type="Proteomes" id="UP000072874"/>
    </source>
</evidence>
<keyword evidence="2" id="KW-0540">Nuclease</keyword>
<dbReference type="EMBL" id="LM993656">
    <property type="protein sequence ID" value="VTZ71727.1"/>
    <property type="molecule type" value="Genomic_DNA"/>
</dbReference>
<dbReference type="SMART" id="SM00474">
    <property type="entry name" value="35EXOc"/>
    <property type="match status" value="1"/>
</dbReference>
<dbReference type="InterPro" id="IPR002562">
    <property type="entry name" value="3'-5'_exonuclease_dom"/>
</dbReference>
<dbReference type="KEGG" id="pyo:PY17X_0208800"/>
<evidence type="ECO:0000313" key="12">
    <source>
        <dbReference type="EMBL" id="VTZ71727.1"/>
    </source>
</evidence>
<dbReference type="GO" id="GO:0008408">
    <property type="term" value="F:3'-5' exonuclease activity"/>
    <property type="evidence" value="ECO:0007669"/>
    <property type="project" value="InterPro"/>
</dbReference>
<reference evidence="11" key="2">
    <citation type="submission" date="2014-05" db="EMBL/GenBank/DDBJ databases">
        <authorList>
            <person name="Aslett A.Martin."/>
            <person name="De Silva Nishadi"/>
        </authorList>
    </citation>
    <scope>NUCLEOTIDE SEQUENCE</scope>
    <source>
        <strain evidence="11">YM</strain>
    </source>
</reference>
<evidence type="ECO:0000256" key="1">
    <source>
        <dbReference type="ARBA" id="ARBA00004123"/>
    </source>
</evidence>
<evidence type="ECO:0000256" key="2">
    <source>
        <dbReference type="ARBA" id="ARBA00022722"/>
    </source>
</evidence>
<dbReference type="InterPro" id="IPR012337">
    <property type="entry name" value="RNaseH-like_sf"/>
</dbReference>
<name>A0A078K5R0_PLAYE</name>
<sequence>MLHILKKAFSSVPVEFHVSPKFSKIENAAQLVSLKFPGNIIYVNEENAEKYNKDILKYFNNNILGFDTEFMINFDENCNNYEYLSKNRKKKAIEEISNIILNKETNKRITNLISDQVCIKKSKNTNFNNKYVEISNENTDYNVDTYINATKKGCTVKDKFKSIQTNGYIDKSRKIIENKKLCLIQLCSNDICFVFNINNLNGEIPLSVKTVLENKKIIKVCHDIKNDQDMFLSKNIKINNVFDLYNYSIDNYIYPPSLQNLVKKYLKKHLDKEYRLSNWLCKNLNEEQIMYAANDSYASREVYISLEKQNKIDQSFFINLNNENCYVKHNEVNKICLNENPEYEKLSSKNKIVQNDINHEMINYKNNAIFNKSLQNEKASQCLQLEKTFDDKTKNESGKIGEAPKESDQLCEAPKESDQLCEAPKESGQLCEAQKGYGYIEKDKLYIINNLKNKIKVTCSKINNISFVEEMHYSNGSYKIILGLKNVENNSYLIKLHSWNYDHEIKCCNEILSYIQNMTTI</sequence>
<gene>
    <name evidence="12" type="ORF">PY17X_0208800</name>
    <name evidence="11" type="ORF">PYYM_0210300</name>
</gene>
<dbReference type="Pfam" id="PF01612">
    <property type="entry name" value="DNA_pol_A_exo1"/>
    <property type="match status" value="1"/>
</dbReference>
<evidence type="ECO:0000256" key="5">
    <source>
        <dbReference type="ARBA" id="ARBA00022839"/>
    </source>
</evidence>
<dbReference type="OrthoDB" id="1920326at2759"/>
<accession>A0A078K5R0</accession>
<dbReference type="VEuPathDB" id="PlasmoDB:PY17X_0208800"/>
<comment type="subcellular location">
    <subcellularLocation>
        <location evidence="1">Nucleus</location>
    </subcellularLocation>
</comment>
<dbReference type="Gene3D" id="3.30.420.10">
    <property type="entry name" value="Ribonuclease H-like superfamily/Ribonuclease H"/>
    <property type="match status" value="1"/>
</dbReference>
<dbReference type="PANTHER" id="PTHR13620">
    <property type="entry name" value="3-5 EXONUCLEASE"/>
    <property type="match status" value="1"/>
</dbReference>
<dbReference type="EMBL" id="LK934630">
    <property type="protein sequence ID" value="CDU16102.1"/>
    <property type="molecule type" value="Genomic_DNA"/>
</dbReference>
<organism evidence="12 13">
    <name type="scientific">Plasmodium yoelii</name>
    <dbReference type="NCBI Taxonomy" id="5861"/>
    <lineage>
        <taxon>Eukaryota</taxon>
        <taxon>Sar</taxon>
        <taxon>Alveolata</taxon>
        <taxon>Apicomplexa</taxon>
        <taxon>Aconoidasida</taxon>
        <taxon>Haemosporida</taxon>
        <taxon>Plasmodiidae</taxon>
        <taxon>Plasmodium</taxon>
        <taxon>Plasmodium (Vinckeia)</taxon>
    </lineage>
</organism>
<dbReference type="GO" id="GO:0005634">
    <property type="term" value="C:nucleus"/>
    <property type="evidence" value="ECO:0007669"/>
    <property type="project" value="UniProtKB-SubCell"/>
</dbReference>
<dbReference type="Proteomes" id="UP000072874">
    <property type="component" value="Chromosome 2"/>
</dbReference>
<dbReference type="OMA" id="MCVKEIM"/>
<proteinExistence type="predicted"/>
<dbReference type="PANTHER" id="PTHR13620:SF109">
    <property type="entry name" value="3'-5' EXONUCLEASE"/>
    <property type="match status" value="1"/>
</dbReference>
<keyword evidence="6" id="KW-0460">Magnesium</keyword>
<keyword evidence="7" id="KW-0539">Nucleus</keyword>
<evidence type="ECO:0000256" key="7">
    <source>
        <dbReference type="ARBA" id="ARBA00023242"/>
    </source>
</evidence>
<protein>
    <recommendedName>
        <fullName evidence="8">3'-5' exonuclease</fullName>
    </recommendedName>
    <alternativeName>
        <fullName evidence="9">Werner Syndrome-like exonuclease</fullName>
    </alternativeName>
</protein>
<evidence type="ECO:0000313" key="11">
    <source>
        <dbReference type="EMBL" id="CDU16102.1"/>
    </source>
</evidence>
<evidence type="ECO:0000256" key="6">
    <source>
        <dbReference type="ARBA" id="ARBA00022842"/>
    </source>
</evidence>
<dbReference type="VEuPathDB" id="PlasmoDB:Py17XNL_000202655"/>
<reference evidence="12" key="3">
    <citation type="submission" date="2014-05" db="EMBL/GenBank/DDBJ databases">
        <authorList>
            <person name="Aslett M.A."/>
            <person name="De Silva N."/>
        </authorList>
    </citation>
    <scope>NUCLEOTIDE SEQUENCE</scope>
    <source>
        <strain evidence="12">17X</strain>
    </source>
</reference>
<evidence type="ECO:0000256" key="4">
    <source>
        <dbReference type="ARBA" id="ARBA00022801"/>
    </source>
</evidence>
<dbReference type="InterPro" id="IPR051132">
    <property type="entry name" value="3-5_Exonuclease_domain"/>
</dbReference>
<keyword evidence="4" id="KW-0378">Hydrolase</keyword>
<dbReference type="Proteomes" id="UP000072904">
    <property type="component" value="Chromosome 2"/>
</dbReference>
<keyword evidence="3" id="KW-0479">Metal-binding</keyword>
<evidence type="ECO:0000313" key="14">
    <source>
        <dbReference type="Proteomes" id="UP000072904"/>
    </source>
</evidence>
<dbReference type="AlphaFoldDB" id="A0A078K5R0"/>
<dbReference type="InterPro" id="IPR036397">
    <property type="entry name" value="RNaseH_sf"/>
</dbReference>
<dbReference type="CDD" id="cd06141">
    <property type="entry name" value="WRN_exo"/>
    <property type="match status" value="1"/>
</dbReference>
<dbReference type="RefSeq" id="XP_727606.2">
    <property type="nucleotide sequence ID" value="XM_722513.2"/>
</dbReference>
<dbReference type="GO" id="GO:0006139">
    <property type="term" value="P:nucleobase-containing compound metabolic process"/>
    <property type="evidence" value="ECO:0007669"/>
    <property type="project" value="InterPro"/>
</dbReference>
<dbReference type="VEuPathDB" id="PlasmoDB:PY06866"/>
<evidence type="ECO:0000256" key="8">
    <source>
        <dbReference type="ARBA" id="ARBA00040531"/>
    </source>
</evidence>
<evidence type="ECO:0000259" key="10">
    <source>
        <dbReference type="SMART" id="SM00474"/>
    </source>
</evidence>
<dbReference type="GeneID" id="3854051"/>
<evidence type="ECO:0000256" key="9">
    <source>
        <dbReference type="ARBA" id="ARBA00042761"/>
    </source>
</evidence>
<feature type="domain" description="3'-5' exonuclease" evidence="10">
    <location>
        <begin position="156"/>
        <end position="311"/>
    </location>
</feature>
<dbReference type="GO" id="GO:0003676">
    <property type="term" value="F:nucleic acid binding"/>
    <property type="evidence" value="ECO:0007669"/>
    <property type="project" value="InterPro"/>
</dbReference>
<reference evidence="13 14" key="1">
    <citation type="journal article" date="2014" name="BMC Biol.">
        <title>A comprehensive evaluation of rodent malaria parasite genomes and gene expression.</title>
        <authorList>
            <person name="Otto T.D."/>
            <person name="Bohme U."/>
            <person name="Jackson A.P."/>
            <person name="Hunt M."/>
            <person name="Franke-Fayard B."/>
            <person name="Hoeijmakers W.A."/>
            <person name="Religa A.A."/>
            <person name="Robertson L."/>
            <person name="Sanders M."/>
            <person name="Ogun S.A."/>
            <person name="Cunningham D."/>
            <person name="Erhart A."/>
            <person name="Billker O."/>
            <person name="Khan S.M."/>
            <person name="Stunnenberg H.G."/>
            <person name="Langhorne J."/>
            <person name="Holder A.A."/>
            <person name="Waters A.P."/>
            <person name="Newbold C.I."/>
            <person name="Pain A."/>
            <person name="Berriman M."/>
            <person name="Janse C.J."/>
        </authorList>
    </citation>
    <scope>NUCLEOTIDE SEQUENCE [LARGE SCALE GENOMIC DNA]</scope>
    <source>
        <strain evidence="12 13">17X</strain>
        <strain evidence="11 14">YM</strain>
    </source>
</reference>
<dbReference type="GO" id="GO:0046872">
    <property type="term" value="F:metal ion binding"/>
    <property type="evidence" value="ECO:0007669"/>
    <property type="project" value="UniProtKB-KW"/>
</dbReference>
<evidence type="ECO:0000256" key="3">
    <source>
        <dbReference type="ARBA" id="ARBA00022723"/>
    </source>
</evidence>
<dbReference type="SUPFAM" id="SSF53098">
    <property type="entry name" value="Ribonuclease H-like"/>
    <property type="match status" value="1"/>
</dbReference>
<keyword evidence="5 12" id="KW-0269">Exonuclease</keyword>
<dbReference type="VEuPathDB" id="PlasmoDB:PYYM_0210300"/>
<reference evidence="12" key="4">
    <citation type="submission" date="2019-05" db="EMBL/GenBank/DDBJ databases">
        <authorList>
            <consortium name="Pathogen Informatics"/>
        </authorList>
    </citation>
    <scope>NUCLEOTIDE SEQUENCE</scope>
    <source>
        <strain evidence="12">17X</strain>
    </source>
</reference>